<dbReference type="GO" id="GO:0003677">
    <property type="term" value="F:DNA binding"/>
    <property type="evidence" value="ECO:0007669"/>
    <property type="project" value="UniProtKB-KW"/>
</dbReference>
<dbReference type="Pfam" id="PF01486">
    <property type="entry name" value="K-box"/>
    <property type="match status" value="1"/>
</dbReference>
<proteinExistence type="evidence at transcript level"/>
<name>A0A023JC47_9ROSI</name>
<evidence type="ECO:0000259" key="8">
    <source>
        <dbReference type="PROSITE" id="PS51297"/>
    </source>
</evidence>
<keyword evidence="6" id="KW-0175">Coiled coil</keyword>
<reference evidence="9" key="1">
    <citation type="journal article" date="2013" name="Proc. Natl. Acad. Sci. U.S.A.">
        <title>Developmental origins of the world's largest flowers, Rafflesiaceae.</title>
        <authorList>
            <person name="Nikolov L.A."/>
            <person name="Endress P.K."/>
            <person name="Sugumaran M."/>
            <person name="Sasirat S."/>
            <person name="Vessabutr S."/>
            <person name="Kramer E.M."/>
            <person name="Davis C.C."/>
        </authorList>
    </citation>
    <scope>NUCLEOTIDE SEQUENCE</scope>
</reference>
<dbReference type="InterPro" id="IPR002487">
    <property type="entry name" value="TF_Kbox"/>
</dbReference>
<keyword evidence="5" id="KW-0539">Nucleus</keyword>
<keyword evidence="2" id="KW-0805">Transcription regulation</keyword>
<dbReference type="PANTHER" id="PTHR48019">
    <property type="entry name" value="SERUM RESPONSE FACTOR HOMOLOG"/>
    <property type="match status" value="1"/>
</dbReference>
<evidence type="ECO:0000256" key="2">
    <source>
        <dbReference type="ARBA" id="ARBA00023015"/>
    </source>
</evidence>
<feature type="domain" description="K-box" evidence="8">
    <location>
        <begin position="56"/>
        <end position="146"/>
    </location>
</feature>
<feature type="coiled-coil region" evidence="6">
    <location>
        <begin position="105"/>
        <end position="139"/>
    </location>
</feature>
<dbReference type="GO" id="GO:0005634">
    <property type="term" value="C:nucleus"/>
    <property type="evidence" value="ECO:0007669"/>
    <property type="project" value="UniProtKB-SubCell"/>
</dbReference>
<keyword evidence="4" id="KW-0804">Transcription</keyword>
<evidence type="ECO:0000256" key="3">
    <source>
        <dbReference type="ARBA" id="ARBA00023125"/>
    </source>
</evidence>
<feature type="domain" description="MADS-box" evidence="7">
    <location>
        <begin position="1"/>
        <end position="33"/>
    </location>
</feature>
<evidence type="ECO:0000313" key="9">
    <source>
        <dbReference type="EMBL" id="AHH28328.1"/>
    </source>
</evidence>
<organism evidence="9">
    <name type="scientific">Breynia sp. CONN 198600075</name>
    <dbReference type="NCBI Taxonomy" id="1444337"/>
    <lineage>
        <taxon>Eukaryota</taxon>
        <taxon>Viridiplantae</taxon>
        <taxon>Streptophyta</taxon>
        <taxon>Embryophyta</taxon>
        <taxon>Tracheophyta</taxon>
        <taxon>Spermatophyta</taxon>
        <taxon>Magnoliopsida</taxon>
        <taxon>eudicotyledons</taxon>
        <taxon>Gunneridae</taxon>
        <taxon>Pentapetalae</taxon>
        <taxon>rosids</taxon>
        <taxon>fabids</taxon>
        <taxon>Malpighiales</taxon>
        <taxon>Phyllanthaceae</taxon>
        <taxon>Phyllanthoideae</taxon>
        <taxon>Phyllantheae</taxon>
        <taxon>Breynia</taxon>
    </lineage>
</organism>
<evidence type="ECO:0000259" key="7">
    <source>
        <dbReference type="PROSITE" id="PS50066"/>
    </source>
</evidence>
<evidence type="ECO:0000256" key="1">
    <source>
        <dbReference type="ARBA" id="ARBA00004123"/>
    </source>
</evidence>
<dbReference type="InterPro" id="IPR036879">
    <property type="entry name" value="TF_MADSbox_sf"/>
</dbReference>
<feature type="non-terminal residue" evidence="9">
    <location>
        <position position="1"/>
    </location>
</feature>
<comment type="subcellular location">
    <subcellularLocation>
        <location evidence="1">Nucleus</location>
    </subcellularLocation>
</comment>
<keyword evidence="3" id="KW-0238">DNA-binding</keyword>
<protein>
    <submittedName>
        <fullName evidence="9">MADS-box transcription factor</fullName>
    </submittedName>
</protein>
<accession>A0A023JC47</accession>
<dbReference type="GO" id="GO:0046983">
    <property type="term" value="F:protein dimerization activity"/>
    <property type="evidence" value="ECO:0007669"/>
    <property type="project" value="InterPro"/>
</dbReference>
<dbReference type="Pfam" id="PF00319">
    <property type="entry name" value="SRF-TF"/>
    <property type="match status" value="1"/>
</dbReference>
<evidence type="ECO:0000256" key="4">
    <source>
        <dbReference type="ARBA" id="ARBA00023163"/>
    </source>
</evidence>
<dbReference type="Gene3D" id="3.40.1810.10">
    <property type="entry name" value="Transcription factor, MADS-box"/>
    <property type="match status" value="1"/>
</dbReference>
<dbReference type="EMBL" id="KF730087">
    <property type="protein sequence ID" value="AHH28328.1"/>
    <property type="molecule type" value="mRNA"/>
</dbReference>
<feature type="coiled-coil region" evidence="6">
    <location>
        <begin position="49"/>
        <end position="79"/>
    </location>
</feature>
<dbReference type="InterPro" id="IPR002100">
    <property type="entry name" value="TF_MADSbox"/>
</dbReference>
<sequence length="176" mass="20816">FKKAKELSVMCDAKVSIIIISHNLKLYEFLSDNITTKEVFDRYQKATGKDLWISQYQKMQEELRQLKAMNLRLKREMRQRMGEDLSDLSYDEQTGLEHEMEAAFKLVHERHIKKLEATKKRLESKVKNEEDNYQNILFQLGERCYDFYGFVKNEEAVKNEEDVPVATLGNGTSYLF</sequence>
<dbReference type="GO" id="GO:0003700">
    <property type="term" value="F:DNA-binding transcription factor activity"/>
    <property type="evidence" value="ECO:0007669"/>
    <property type="project" value="InterPro"/>
</dbReference>
<dbReference type="InterPro" id="IPR050142">
    <property type="entry name" value="MADS-box/MEF2_TF"/>
</dbReference>
<evidence type="ECO:0000256" key="5">
    <source>
        <dbReference type="ARBA" id="ARBA00023242"/>
    </source>
</evidence>
<dbReference type="AlphaFoldDB" id="A0A023JC47"/>
<dbReference type="PROSITE" id="PS51297">
    <property type="entry name" value="K_BOX"/>
    <property type="match status" value="1"/>
</dbReference>
<dbReference type="PROSITE" id="PS50066">
    <property type="entry name" value="MADS_BOX_2"/>
    <property type="match status" value="1"/>
</dbReference>
<evidence type="ECO:0000256" key="6">
    <source>
        <dbReference type="SAM" id="Coils"/>
    </source>
</evidence>
<dbReference type="SUPFAM" id="SSF55455">
    <property type="entry name" value="SRF-like"/>
    <property type="match status" value="1"/>
</dbReference>